<dbReference type="OrthoDB" id="12338at10239"/>
<dbReference type="GO" id="GO:0039694">
    <property type="term" value="P:viral RNA genome replication"/>
    <property type="evidence" value="ECO:0007669"/>
    <property type="project" value="InterPro"/>
</dbReference>
<evidence type="ECO:0000256" key="4">
    <source>
        <dbReference type="ARBA" id="ARBA00022679"/>
    </source>
</evidence>
<feature type="domain" description="RdRp catalytic" evidence="9">
    <location>
        <begin position="223"/>
        <end position="337"/>
    </location>
</feature>
<evidence type="ECO:0000256" key="6">
    <source>
        <dbReference type="ARBA" id="ARBA00022741"/>
    </source>
</evidence>
<evidence type="ECO:0000256" key="5">
    <source>
        <dbReference type="ARBA" id="ARBA00022695"/>
    </source>
</evidence>
<dbReference type="Proteomes" id="UP000204473">
    <property type="component" value="Segment"/>
</dbReference>
<keyword evidence="5 8" id="KW-0548">Nucleotidyltransferase</keyword>
<comment type="function">
    <text evidence="1">RNA-dependent RNA polymerase that plays an essential role in the virus replication.</text>
</comment>
<dbReference type="GO" id="GO:0000166">
    <property type="term" value="F:nucleotide binding"/>
    <property type="evidence" value="ECO:0007669"/>
    <property type="project" value="UniProtKB-KW"/>
</dbReference>
<evidence type="ECO:0000256" key="8">
    <source>
        <dbReference type="RuleBase" id="RU363062"/>
    </source>
</evidence>
<comment type="catalytic activity">
    <reaction evidence="8">
        <text>RNA(n) + a ribonucleoside 5'-triphosphate = RNA(n+1) + diphosphate</text>
        <dbReference type="Rhea" id="RHEA:21248"/>
        <dbReference type="Rhea" id="RHEA-COMP:14527"/>
        <dbReference type="Rhea" id="RHEA-COMP:17342"/>
        <dbReference type="ChEBI" id="CHEBI:33019"/>
        <dbReference type="ChEBI" id="CHEBI:61557"/>
        <dbReference type="ChEBI" id="CHEBI:140395"/>
        <dbReference type="EC" id="2.7.7.48"/>
    </reaction>
</comment>
<dbReference type="GeneID" id="5076431"/>
<dbReference type="KEGG" id="vg:5076431"/>
<name>A2TJS9_9TOMB</name>
<dbReference type="GO" id="GO:0003723">
    <property type="term" value="F:RNA binding"/>
    <property type="evidence" value="ECO:0007669"/>
    <property type="project" value="InterPro"/>
</dbReference>
<dbReference type="InterPro" id="IPR043128">
    <property type="entry name" value="Rev_trsase/Diguanyl_cyclase"/>
</dbReference>
<dbReference type="GO" id="GO:0003968">
    <property type="term" value="F:RNA-directed RNA polymerase activity"/>
    <property type="evidence" value="ECO:0007669"/>
    <property type="project" value="UniProtKB-KW"/>
</dbReference>
<evidence type="ECO:0000256" key="3">
    <source>
        <dbReference type="ARBA" id="ARBA00022484"/>
    </source>
</evidence>
<dbReference type="RefSeq" id="YP_001039884.1">
    <property type="nucleotide sequence ID" value="NC_009017.1"/>
</dbReference>
<organism evidence="10 11">
    <name type="scientific">Nootka lupine vein clearing virus</name>
    <dbReference type="NCBI Taxonomy" id="283876"/>
    <lineage>
        <taxon>Viruses</taxon>
        <taxon>Riboviria</taxon>
        <taxon>Orthornavirae</taxon>
        <taxon>Kitrinoviricota</taxon>
        <taxon>Tolucaviricetes</taxon>
        <taxon>Tolivirales</taxon>
        <taxon>Tombusviridae</taxon>
        <taxon>Procedovirinae</taxon>
        <taxon>Alphacarmovirus</taxon>
        <taxon>Alphacarmovirus lupini</taxon>
    </lineage>
</organism>
<evidence type="ECO:0000256" key="1">
    <source>
        <dbReference type="ARBA" id="ARBA00002753"/>
    </source>
</evidence>
<accession>A2TJS9</accession>
<sequence length="525" mass="59674">GGLFHLDGVCTKIRRGSHPSVVEVEKTNAPKLRRLYKLNTMHSGYQFSIHNNSYQNLRRGLIERVYYVENKQKGELQACPRPEQGVFKEMAYLRRRFVNVCGQHTRISTEQFVDLYQGRKRTIYQQAAESLSERPLDRKDAELRTFVKAEKFNQSKKPDPAPRVIQPRNPRYNVKLGLYLKKFEKHACRALDRIWGGPTVMKGYTVEEVGQHIRGAWCQYSRPVAIGFDMERFDQHVSVPALQFEHSLYMGCFSNDPELRELLDMQLHSFGIGLSSNGYCRYKTEGGRKSGDMNTGLGNCALACLITKHVLRGVPCRLINNGDDCVVVCDELDAARVMALVAPGWARFGFKCIVEKPVRNFEEIVFCQMQPMFDGETWLMVRTVDVALSKDCHSTVRWDSVKQAKKWLRAVGMCGIRLTGGVPIMQEFYQKMVDSTESCELKNMEGLLEGTGFYILAKNSKRGYRAISDEARFSFYLMTGIVPDVQTALEHEIAAGKINMEIDLSAGPPEFLAEIITSLVNGNRT</sequence>
<keyword evidence="4 8" id="KW-0808">Transferase</keyword>
<evidence type="ECO:0000259" key="9">
    <source>
        <dbReference type="PROSITE" id="PS50507"/>
    </source>
</evidence>
<evidence type="ECO:0000313" key="11">
    <source>
        <dbReference type="Proteomes" id="UP000204473"/>
    </source>
</evidence>
<evidence type="ECO:0000256" key="7">
    <source>
        <dbReference type="ARBA" id="ARBA00022953"/>
    </source>
</evidence>
<reference evidence="10 11" key="1">
    <citation type="journal article" date="2007" name="Virus Genes">
        <title>Complete nucleotide sequence of Nootka lupine vein-clearing virus.</title>
        <authorList>
            <person name="Robertson N.L."/>
            <person name="Cote F."/>
            <person name="Pare C."/>
            <person name="Leblanc E."/>
            <person name="Bergeron M.G."/>
            <person name="Leclerc D."/>
        </authorList>
    </citation>
    <scope>NUCLEOTIDE SEQUENCE [LARGE SCALE GENOMIC DNA]</scope>
    <source>
        <strain evidence="10">Alaska</strain>
    </source>
</reference>
<proteinExistence type="predicted"/>
<keyword evidence="7 8" id="KW-0693">Viral RNA replication</keyword>
<protein>
    <recommendedName>
        <fullName evidence="2 8">RNA-directed RNA polymerase</fullName>
        <ecNumber evidence="2 8">2.7.7.48</ecNumber>
    </recommendedName>
</protein>
<dbReference type="Pfam" id="PF00998">
    <property type="entry name" value="RdRP_3"/>
    <property type="match status" value="1"/>
</dbReference>
<dbReference type="PROSITE" id="PS50507">
    <property type="entry name" value="RDRP_SSRNA_POS"/>
    <property type="match status" value="1"/>
</dbReference>
<dbReference type="InterPro" id="IPR043502">
    <property type="entry name" value="DNA/RNA_pol_sf"/>
</dbReference>
<feature type="non-terminal residue" evidence="10">
    <location>
        <position position="1"/>
    </location>
</feature>
<dbReference type="InterPro" id="IPR007094">
    <property type="entry name" value="RNA-dir_pol_PSvirus"/>
</dbReference>
<dbReference type="SUPFAM" id="SSF56672">
    <property type="entry name" value="DNA/RNA polymerases"/>
    <property type="match status" value="1"/>
</dbReference>
<dbReference type="EMBL" id="EF207438">
    <property type="protein sequence ID" value="ABM92360.1"/>
    <property type="molecule type" value="Genomic_RNA"/>
</dbReference>
<evidence type="ECO:0000256" key="2">
    <source>
        <dbReference type="ARBA" id="ARBA00012494"/>
    </source>
</evidence>
<dbReference type="EC" id="2.7.7.48" evidence="2 8"/>
<dbReference type="InterPro" id="IPR002166">
    <property type="entry name" value="RNA_pol_HCV"/>
</dbReference>
<evidence type="ECO:0000313" key="10">
    <source>
        <dbReference type="EMBL" id="ABM92360.1"/>
    </source>
</evidence>
<dbReference type="CDD" id="cd23239">
    <property type="entry name" value="Alphacarmovirus_RdRp"/>
    <property type="match status" value="1"/>
</dbReference>
<keyword evidence="6 8" id="KW-0547">Nucleotide-binding</keyword>
<keyword evidence="3 8" id="KW-0696">RNA-directed RNA polymerase</keyword>
<keyword evidence="11" id="KW-1185">Reference proteome</keyword>
<dbReference type="Gene3D" id="3.30.70.270">
    <property type="match status" value="1"/>
</dbReference>